<organism evidence="2">
    <name type="scientific">Klebsormidium flaccidum</name>
    <name type="common">Filamentous green alga</name>
    <name type="synonym">Ulothrix flaccida</name>
    <dbReference type="NCBI Taxonomy" id="3175"/>
    <lineage>
        <taxon>Eukaryota</taxon>
        <taxon>Viridiplantae</taxon>
        <taxon>Streptophyta</taxon>
        <taxon>Klebsormidiophyceae</taxon>
        <taxon>Klebsormidiales</taxon>
        <taxon>Klebsormidiaceae</taxon>
        <taxon>Klebsormidium</taxon>
    </lineage>
</organism>
<name>A0A0B5H507_KLEFL</name>
<evidence type="ECO:0000313" key="2">
    <source>
        <dbReference type="EMBL" id="AJF36744.1"/>
    </source>
</evidence>
<dbReference type="EMBL" id="KP165386">
    <property type="protein sequence ID" value="AJF36744.1"/>
    <property type="molecule type" value="Genomic_DNA"/>
</dbReference>
<feature type="region of interest" description="Disordered" evidence="1">
    <location>
        <begin position="70"/>
        <end position="99"/>
    </location>
</feature>
<proteinExistence type="predicted"/>
<accession>A0A0B5H507</accession>
<dbReference type="AlphaFoldDB" id="A0A0B5H507"/>
<evidence type="ECO:0000256" key="1">
    <source>
        <dbReference type="SAM" id="MobiDB-lite"/>
    </source>
</evidence>
<keyword evidence="2" id="KW-0496">Mitochondrion</keyword>
<gene>
    <name evidence="2" type="primary">orf99</name>
</gene>
<feature type="compositionally biased region" description="Polar residues" evidence="1">
    <location>
        <begin position="76"/>
        <end position="86"/>
    </location>
</feature>
<geneLocation type="mitochondrion" evidence="2"/>
<sequence>MNLGAEPLSTPTGSAVVNGFSLPVGDWSKEKKKLFFSAEQKTIASLTKCGDRNPLRVFLAKPHPKCITKPWASAQGAKSHSPSGSGAKSHEWGCCPLLR</sequence>
<protein>
    <submittedName>
        <fullName evidence="2">Uncharacterized protein</fullName>
    </submittedName>
</protein>
<reference evidence="2" key="1">
    <citation type="journal article" date="2014" name="Nucleic Acids Res.">
        <title>Widespread occurrence of organelle genome-encoded 5S rRNAs including permuted molecules.</title>
        <authorList>
            <person name="Valach M."/>
            <person name="Burger G."/>
            <person name="Gray M.W."/>
            <person name="Lang B.F."/>
        </authorList>
    </citation>
    <scope>NUCLEOTIDE SEQUENCE</scope>
    <source>
        <strain evidence="2">NIES-2285</strain>
    </source>
</reference>